<organism evidence="3 4">
    <name type="scientific">Candidatus Komeilibacteria bacterium CG10_big_fil_rev_8_21_14_0_10_41_13</name>
    <dbReference type="NCBI Taxonomy" id="1974476"/>
    <lineage>
        <taxon>Bacteria</taxon>
        <taxon>Candidatus Komeiliibacteriota</taxon>
    </lineage>
</organism>
<dbReference type="AlphaFoldDB" id="A0A2M6WDF3"/>
<protein>
    <recommendedName>
        <fullName evidence="5">Glycosyl transferase family 1 domain-containing protein</fullName>
    </recommendedName>
</protein>
<evidence type="ECO:0008006" key="5">
    <source>
        <dbReference type="Google" id="ProtNLM"/>
    </source>
</evidence>
<sequence>MKLLKPAMNSNNQKKKIAFIVGTFPTISETFIINQIADLNDRGFEVEIFAFEKGGLENVSQRFFDYKMAEKTYYLEMPKNKLRRLIKALPKAIHILLTRPEIFTKIFNFKKYGQLASSLKLLFYIEPFLGKSHDLVHCHFGKIANKYLIIREILGSKVKFMTSFYGFDVSMVFKEKPADYYDMLKKECPKYIVMSNNMKQRVVNYGFDGDKIEVVPISIDVSKYPYKERCWRAGETTQMISVGRFVEKKGFDDLLRAMAIVKQKATKPFKLFIVGGGDLEARLKQMTEELKIKDIVEYLGYMKIEDLIKYFSKMHLYIQSSKTASDGDME</sequence>
<dbReference type="Pfam" id="PF00534">
    <property type="entry name" value="Glycos_transf_1"/>
    <property type="match status" value="1"/>
</dbReference>
<dbReference type="SUPFAM" id="SSF53756">
    <property type="entry name" value="UDP-Glycosyltransferase/glycogen phosphorylase"/>
    <property type="match status" value="1"/>
</dbReference>
<dbReference type="GO" id="GO:0016757">
    <property type="term" value="F:glycosyltransferase activity"/>
    <property type="evidence" value="ECO:0007669"/>
    <property type="project" value="InterPro"/>
</dbReference>
<evidence type="ECO:0000259" key="2">
    <source>
        <dbReference type="Pfam" id="PF13439"/>
    </source>
</evidence>
<dbReference type="EMBL" id="PFBO01000010">
    <property type="protein sequence ID" value="PIT90775.1"/>
    <property type="molecule type" value="Genomic_DNA"/>
</dbReference>
<dbReference type="InterPro" id="IPR028098">
    <property type="entry name" value="Glyco_trans_4-like_N"/>
</dbReference>
<evidence type="ECO:0000259" key="1">
    <source>
        <dbReference type="Pfam" id="PF00534"/>
    </source>
</evidence>
<dbReference type="Pfam" id="PF13439">
    <property type="entry name" value="Glyco_transf_4"/>
    <property type="match status" value="1"/>
</dbReference>
<accession>A0A2M6WDF3</accession>
<gene>
    <name evidence="3" type="ORF">COU22_00235</name>
</gene>
<dbReference type="PANTHER" id="PTHR45947">
    <property type="entry name" value="SULFOQUINOVOSYL TRANSFERASE SQD2"/>
    <property type="match status" value="1"/>
</dbReference>
<reference evidence="4" key="1">
    <citation type="submission" date="2017-09" db="EMBL/GenBank/DDBJ databases">
        <title>Depth-based differentiation of microbial function through sediment-hosted aquifers and enrichment of novel symbionts in the deep terrestrial subsurface.</title>
        <authorList>
            <person name="Probst A.J."/>
            <person name="Ladd B."/>
            <person name="Jarett J.K."/>
            <person name="Geller-Mcgrath D.E."/>
            <person name="Sieber C.M.K."/>
            <person name="Emerson J.B."/>
            <person name="Anantharaman K."/>
            <person name="Thomas B.C."/>
            <person name="Malmstrom R."/>
            <person name="Stieglmeier M."/>
            <person name="Klingl A."/>
            <person name="Woyke T."/>
            <person name="Ryan C.M."/>
            <person name="Banfield J.F."/>
        </authorList>
    </citation>
    <scope>NUCLEOTIDE SEQUENCE [LARGE SCALE GENOMIC DNA]</scope>
</reference>
<evidence type="ECO:0000313" key="4">
    <source>
        <dbReference type="Proteomes" id="UP000230543"/>
    </source>
</evidence>
<comment type="caution">
    <text evidence="3">The sequence shown here is derived from an EMBL/GenBank/DDBJ whole genome shotgun (WGS) entry which is preliminary data.</text>
</comment>
<evidence type="ECO:0000313" key="3">
    <source>
        <dbReference type="EMBL" id="PIT90775.1"/>
    </source>
</evidence>
<dbReference type="Proteomes" id="UP000230543">
    <property type="component" value="Unassembled WGS sequence"/>
</dbReference>
<name>A0A2M6WDF3_9BACT</name>
<proteinExistence type="predicted"/>
<feature type="domain" description="Glycosyltransferase subfamily 4-like N-terminal" evidence="2">
    <location>
        <begin position="29"/>
        <end position="222"/>
    </location>
</feature>
<feature type="domain" description="Glycosyl transferase family 1" evidence="1">
    <location>
        <begin position="235"/>
        <end position="323"/>
    </location>
</feature>
<dbReference type="PANTHER" id="PTHR45947:SF3">
    <property type="entry name" value="SULFOQUINOVOSYL TRANSFERASE SQD2"/>
    <property type="match status" value="1"/>
</dbReference>
<dbReference type="Gene3D" id="3.40.50.2000">
    <property type="entry name" value="Glycogen Phosphorylase B"/>
    <property type="match status" value="2"/>
</dbReference>
<dbReference type="InterPro" id="IPR001296">
    <property type="entry name" value="Glyco_trans_1"/>
</dbReference>
<dbReference type="InterPro" id="IPR050194">
    <property type="entry name" value="Glycosyltransferase_grp1"/>
</dbReference>